<keyword evidence="5" id="KW-0547">Nucleotide-binding</keyword>
<feature type="domain" description="Histidine kinase/HSP90-like ATPase" evidence="10">
    <location>
        <begin position="301"/>
        <end position="391"/>
    </location>
</feature>
<evidence type="ECO:0000256" key="4">
    <source>
        <dbReference type="ARBA" id="ARBA00022679"/>
    </source>
</evidence>
<evidence type="ECO:0000313" key="11">
    <source>
        <dbReference type="EMBL" id="GAA4022044.1"/>
    </source>
</evidence>
<keyword evidence="8" id="KW-0902">Two-component regulatory system</keyword>
<dbReference type="Pfam" id="PF02518">
    <property type="entry name" value="HATPase_c"/>
    <property type="match status" value="1"/>
</dbReference>
<keyword evidence="9" id="KW-0812">Transmembrane</keyword>
<comment type="catalytic activity">
    <reaction evidence="1">
        <text>ATP + protein L-histidine = ADP + protein N-phospho-L-histidine.</text>
        <dbReference type="EC" id="2.7.13.3"/>
    </reaction>
</comment>
<comment type="caution">
    <text evidence="11">The sequence shown here is derived from an EMBL/GenBank/DDBJ whole genome shotgun (WGS) entry which is preliminary data.</text>
</comment>
<dbReference type="Pfam" id="PF13796">
    <property type="entry name" value="Sensor"/>
    <property type="match status" value="1"/>
</dbReference>
<feature type="transmembrane region" description="Helical" evidence="9">
    <location>
        <begin position="140"/>
        <end position="158"/>
    </location>
</feature>
<keyword evidence="4" id="KW-0808">Transferase</keyword>
<dbReference type="CDD" id="cd16917">
    <property type="entry name" value="HATPase_UhpB-NarQ-NarX-like"/>
    <property type="match status" value="1"/>
</dbReference>
<keyword evidence="12" id="KW-1185">Reference proteome</keyword>
<dbReference type="GO" id="GO:0016301">
    <property type="term" value="F:kinase activity"/>
    <property type="evidence" value="ECO:0007669"/>
    <property type="project" value="UniProtKB-KW"/>
</dbReference>
<evidence type="ECO:0000259" key="10">
    <source>
        <dbReference type="SMART" id="SM00387"/>
    </source>
</evidence>
<evidence type="ECO:0000313" key="12">
    <source>
        <dbReference type="Proteomes" id="UP001501747"/>
    </source>
</evidence>
<evidence type="ECO:0000256" key="1">
    <source>
        <dbReference type="ARBA" id="ARBA00000085"/>
    </source>
</evidence>
<dbReference type="InterPro" id="IPR003594">
    <property type="entry name" value="HATPase_dom"/>
</dbReference>
<dbReference type="PROSITE" id="PS51257">
    <property type="entry name" value="PROKAR_LIPOPROTEIN"/>
    <property type="match status" value="1"/>
</dbReference>
<dbReference type="InterPro" id="IPR050482">
    <property type="entry name" value="Sensor_HK_TwoCompSys"/>
</dbReference>
<dbReference type="Gene3D" id="3.30.565.10">
    <property type="entry name" value="Histidine kinase-like ATPase, C-terminal domain"/>
    <property type="match status" value="1"/>
</dbReference>
<keyword evidence="6 11" id="KW-0418">Kinase</keyword>
<reference evidence="12" key="1">
    <citation type="journal article" date="2019" name="Int. J. Syst. Evol. Microbiol.">
        <title>The Global Catalogue of Microorganisms (GCM) 10K type strain sequencing project: providing services to taxonomists for standard genome sequencing and annotation.</title>
        <authorList>
            <consortium name="The Broad Institute Genomics Platform"/>
            <consortium name="The Broad Institute Genome Sequencing Center for Infectious Disease"/>
            <person name="Wu L."/>
            <person name="Ma J."/>
        </authorList>
    </citation>
    <scope>NUCLEOTIDE SEQUENCE [LARGE SCALE GENOMIC DNA]</scope>
    <source>
        <strain evidence="12">JCM 17342</strain>
    </source>
</reference>
<evidence type="ECO:0000256" key="8">
    <source>
        <dbReference type="ARBA" id="ARBA00023012"/>
    </source>
</evidence>
<keyword evidence="9" id="KW-1133">Transmembrane helix</keyword>
<dbReference type="SUPFAM" id="SSF55874">
    <property type="entry name" value="ATPase domain of HSP90 chaperone/DNA topoisomerase II/histidine kinase"/>
    <property type="match status" value="1"/>
</dbReference>
<protein>
    <recommendedName>
        <fullName evidence="2">histidine kinase</fullName>
        <ecNumber evidence="2">2.7.13.3</ecNumber>
    </recommendedName>
</protein>
<feature type="transmembrane region" description="Helical" evidence="9">
    <location>
        <begin position="12"/>
        <end position="37"/>
    </location>
</feature>
<sequence length="391" mass="41242">MKEWKYLAGTMVVGFAAMLSAVLVLACVVMIVTLPLLPRVAGLARRLATFERGRTGRFLGTTIPQPPREGGDPFVELLSASSRRDLGWLAMQALLGTLVGSVAIGSPAGVVQNVVFAAIWPYFPGITTTVDMPIRSWSDAGLALLTAAAYGLLGLIFVPRLARWYSRVSAARLAPPSQSLVERLAEVTATRAAALEAHGTELRRIERGLHDGTQNRLVAVVMHLGMAERALHRNPEAALPLVLTAQNAATDALTELREVVRSIYPPVLADRGLEGAVTSLAAHCAIPCTLGIGELPRLPAAVEAAAYFVIAEALTNAVKHSGAKQITVGLWTQDRALVVEITDDGTGGADEEQGSGLLGIRRRVDAFDGLTEITSPHGGPTVVRVAIPAGA</sequence>
<keyword evidence="3" id="KW-0597">Phosphoprotein</keyword>
<dbReference type="Pfam" id="PF07730">
    <property type="entry name" value="HisKA_3"/>
    <property type="match status" value="1"/>
</dbReference>
<dbReference type="InterPro" id="IPR036890">
    <property type="entry name" value="HATPase_C_sf"/>
</dbReference>
<evidence type="ECO:0000256" key="2">
    <source>
        <dbReference type="ARBA" id="ARBA00012438"/>
    </source>
</evidence>
<dbReference type="PANTHER" id="PTHR24421">
    <property type="entry name" value="NITRATE/NITRITE SENSOR PROTEIN NARX-RELATED"/>
    <property type="match status" value="1"/>
</dbReference>
<dbReference type="EC" id="2.7.13.3" evidence="2"/>
<dbReference type="InterPro" id="IPR011712">
    <property type="entry name" value="Sig_transdc_His_kin_sub3_dim/P"/>
</dbReference>
<name>A0ABP7T7A3_9PSEU</name>
<dbReference type="InterPro" id="IPR025828">
    <property type="entry name" value="Put_sensor_dom"/>
</dbReference>
<gene>
    <name evidence="11" type="ORF">GCM10022247_52830</name>
</gene>
<keyword evidence="7" id="KW-0067">ATP-binding</keyword>
<accession>A0ABP7T7A3</accession>
<evidence type="ECO:0000256" key="5">
    <source>
        <dbReference type="ARBA" id="ARBA00022741"/>
    </source>
</evidence>
<dbReference type="SMART" id="SM00387">
    <property type="entry name" value="HATPase_c"/>
    <property type="match status" value="1"/>
</dbReference>
<dbReference type="PANTHER" id="PTHR24421:SF10">
    <property type="entry name" value="NITRATE_NITRITE SENSOR PROTEIN NARQ"/>
    <property type="match status" value="1"/>
</dbReference>
<dbReference type="Proteomes" id="UP001501747">
    <property type="component" value="Unassembled WGS sequence"/>
</dbReference>
<evidence type="ECO:0000256" key="3">
    <source>
        <dbReference type="ARBA" id="ARBA00022553"/>
    </source>
</evidence>
<dbReference type="EMBL" id="BAABAL010000018">
    <property type="protein sequence ID" value="GAA4022044.1"/>
    <property type="molecule type" value="Genomic_DNA"/>
</dbReference>
<dbReference type="Gene3D" id="1.20.5.1930">
    <property type="match status" value="1"/>
</dbReference>
<proteinExistence type="predicted"/>
<feature type="transmembrane region" description="Helical" evidence="9">
    <location>
        <begin position="93"/>
        <end position="120"/>
    </location>
</feature>
<organism evidence="11 12">
    <name type="scientific">Allokutzneria multivorans</name>
    <dbReference type="NCBI Taxonomy" id="1142134"/>
    <lineage>
        <taxon>Bacteria</taxon>
        <taxon>Bacillati</taxon>
        <taxon>Actinomycetota</taxon>
        <taxon>Actinomycetes</taxon>
        <taxon>Pseudonocardiales</taxon>
        <taxon>Pseudonocardiaceae</taxon>
        <taxon>Allokutzneria</taxon>
    </lineage>
</organism>
<keyword evidence="9" id="KW-0472">Membrane</keyword>
<evidence type="ECO:0000256" key="7">
    <source>
        <dbReference type="ARBA" id="ARBA00022840"/>
    </source>
</evidence>
<evidence type="ECO:0000256" key="6">
    <source>
        <dbReference type="ARBA" id="ARBA00022777"/>
    </source>
</evidence>
<dbReference type="RefSeq" id="WP_344880013.1">
    <property type="nucleotide sequence ID" value="NZ_BAABAL010000018.1"/>
</dbReference>
<evidence type="ECO:0000256" key="9">
    <source>
        <dbReference type="SAM" id="Phobius"/>
    </source>
</evidence>